<evidence type="ECO:0000313" key="2">
    <source>
        <dbReference type="EMBL" id="NIA54499.1"/>
    </source>
</evidence>
<gene>
    <name evidence="2" type="ORF">HAV22_12725</name>
</gene>
<keyword evidence="1" id="KW-0732">Signal</keyword>
<dbReference type="EMBL" id="JAAQOM010000007">
    <property type="protein sequence ID" value="NIA54499.1"/>
    <property type="molecule type" value="Genomic_DNA"/>
</dbReference>
<evidence type="ECO:0000256" key="1">
    <source>
        <dbReference type="SAM" id="SignalP"/>
    </source>
</evidence>
<accession>A0ABX0PB19</accession>
<name>A0ABX0PB19_9BURK</name>
<dbReference type="Proteomes" id="UP000716322">
    <property type="component" value="Unassembled WGS sequence"/>
</dbReference>
<evidence type="ECO:0000313" key="3">
    <source>
        <dbReference type="Proteomes" id="UP000716322"/>
    </source>
</evidence>
<protein>
    <submittedName>
        <fullName evidence="2">Uncharacterized protein</fullName>
    </submittedName>
</protein>
<feature type="chain" id="PRO_5046482263" evidence="1">
    <location>
        <begin position="23"/>
        <end position="275"/>
    </location>
</feature>
<keyword evidence="3" id="KW-1185">Reference proteome</keyword>
<proteinExistence type="predicted"/>
<sequence>MKSLFFALGVAALAANCTATNAQSMRLTTDVPECRTPGGTVLPERYQTLAKKHKEFAWVKKLAPGDRRISHQGWERVDGSAMYNWFDFFLVDLNNDGYCDWYVNASAPLSTGGDRDTINTLYLGQKNRWVRIGAHIPEDKPDQLGAGDADDEQSGYLFGEEISTVYDAAAKTSYFITGFYDRNVQRDDHPGYRVMTWDNDKKTLRLLDKWQPGSKAAEVYAFFKAHGAWTPSGKMGTAKDTIQRFDPQVEAVELEQACDRGGEGLSPYLLKRCKR</sequence>
<feature type="signal peptide" evidence="1">
    <location>
        <begin position="1"/>
        <end position="22"/>
    </location>
</feature>
<comment type="caution">
    <text evidence="2">The sequence shown here is derived from an EMBL/GenBank/DDBJ whole genome shotgun (WGS) entry which is preliminary data.</text>
</comment>
<organism evidence="2 3">
    <name type="scientific">Telluria antibiotica</name>
    <dbReference type="NCBI Taxonomy" id="2717319"/>
    <lineage>
        <taxon>Bacteria</taxon>
        <taxon>Pseudomonadati</taxon>
        <taxon>Pseudomonadota</taxon>
        <taxon>Betaproteobacteria</taxon>
        <taxon>Burkholderiales</taxon>
        <taxon>Oxalobacteraceae</taxon>
        <taxon>Telluria group</taxon>
        <taxon>Telluria</taxon>
    </lineage>
</organism>
<reference evidence="2 3" key="1">
    <citation type="submission" date="2020-03" db="EMBL/GenBank/DDBJ databases">
        <title>Genome sequence of strain Massilia sp. TW-1.</title>
        <authorList>
            <person name="Chaudhary D.K."/>
        </authorList>
    </citation>
    <scope>NUCLEOTIDE SEQUENCE [LARGE SCALE GENOMIC DNA]</scope>
    <source>
        <strain evidence="2 3">TW-1</strain>
    </source>
</reference>
<dbReference type="RefSeq" id="WP_166859460.1">
    <property type="nucleotide sequence ID" value="NZ_JAAQOM010000007.1"/>
</dbReference>